<reference evidence="4" key="1">
    <citation type="journal article" date="2019" name="Int. J. Syst. Evol. Microbiol.">
        <title>The Global Catalogue of Microorganisms (GCM) 10K type strain sequencing project: providing services to taxonomists for standard genome sequencing and annotation.</title>
        <authorList>
            <consortium name="The Broad Institute Genomics Platform"/>
            <consortium name="The Broad Institute Genome Sequencing Center for Infectious Disease"/>
            <person name="Wu L."/>
            <person name="Ma J."/>
        </authorList>
    </citation>
    <scope>NUCLEOTIDE SEQUENCE [LARGE SCALE GENOMIC DNA]</scope>
    <source>
        <strain evidence="4">CGMCC 1.15422</strain>
    </source>
</reference>
<feature type="chain" id="PRO_5046496428" description="PDZ domain-containing protein" evidence="1">
    <location>
        <begin position="18"/>
        <end position="588"/>
    </location>
</feature>
<comment type="caution">
    <text evidence="3">The sequence shown here is derived from an EMBL/GenBank/DDBJ whole genome shotgun (WGS) entry which is preliminary data.</text>
</comment>
<protein>
    <recommendedName>
        <fullName evidence="2">PDZ domain-containing protein</fullName>
    </recommendedName>
</protein>
<dbReference type="SUPFAM" id="SSF55486">
    <property type="entry name" value="Metalloproteases ('zincins'), catalytic domain"/>
    <property type="match status" value="1"/>
</dbReference>
<feature type="domain" description="PDZ" evidence="2">
    <location>
        <begin position="472"/>
        <end position="550"/>
    </location>
</feature>
<organism evidence="3 4">
    <name type="scientific">Christiangramia forsetii</name>
    <dbReference type="NCBI Taxonomy" id="411153"/>
    <lineage>
        <taxon>Bacteria</taxon>
        <taxon>Pseudomonadati</taxon>
        <taxon>Bacteroidota</taxon>
        <taxon>Flavobacteriia</taxon>
        <taxon>Flavobacteriales</taxon>
        <taxon>Flavobacteriaceae</taxon>
        <taxon>Christiangramia</taxon>
    </lineage>
</organism>
<dbReference type="RefSeq" id="WP_011711389.1">
    <property type="nucleotide sequence ID" value="NZ_BMIX01000002.1"/>
</dbReference>
<dbReference type="InterPro" id="IPR001478">
    <property type="entry name" value="PDZ"/>
</dbReference>
<evidence type="ECO:0000259" key="2">
    <source>
        <dbReference type="PROSITE" id="PS50106"/>
    </source>
</evidence>
<dbReference type="InterPro" id="IPR007963">
    <property type="entry name" value="Peptidase_M61_catalytic"/>
</dbReference>
<dbReference type="InterPro" id="IPR040756">
    <property type="entry name" value="Peptidase_M61_N"/>
</dbReference>
<dbReference type="EMBL" id="BMIX01000002">
    <property type="protein sequence ID" value="GGG28420.1"/>
    <property type="molecule type" value="Genomic_DNA"/>
</dbReference>
<dbReference type="Gene3D" id="1.10.390.10">
    <property type="entry name" value="Neutral Protease Domain 2"/>
    <property type="match status" value="1"/>
</dbReference>
<dbReference type="Gene3D" id="2.30.42.10">
    <property type="match status" value="1"/>
</dbReference>
<accession>A0ABQ1WH56</accession>
<dbReference type="SUPFAM" id="SSF50156">
    <property type="entry name" value="PDZ domain-like"/>
    <property type="match status" value="1"/>
</dbReference>
<dbReference type="InterPro" id="IPR041489">
    <property type="entry name" value="PDZ_6"/>
</dbReference>
<dbReference type="InterPro" id="IPR036034">
    <property type="entry name" value="PDZ_sf"/>
</dbReference>
<dbReference type="Pfam" id="PF17899">
    <property type="entry name" value="Peptidase_M61_N"/>
    <property type="match status" value="1"/>
</dbReference>
<gene>
    <name evidence="3" type="ORF">GCM10011532_09830</name>
</gene>
<dbReference type="PROSITE" id="PS50106">
    <property type="entry name" value="PDZ"/>
    <property type="match status" value="1"/>
</dbReference>
<feature type="signal peptide" evidence="1">
    <location>
        <begin position="1"/>
        <end position="17"/>
    </location>
</feature>
<dbReference type="SMART" id="SM00228">
    <property type="entry name" value="PDZ"/>
    <property type="match status" value="1"/>
</dbReference>
<evidence type="ECO:0000313" key="4">
    <source>
        <dbReference type="Proteomes" id="UP000605733"/>
    </source>
</evidence>
<dbReference type="Proteomes" id="UP000605733">
    <property type="component" value="Unassembled WGS sequence"/>
</dbReference>
<evidence type="ECO:0000256" key="1">
    <source>
        <dbReference type="SAM" id="SignalP"/>
    </source>
</evidence>
<dbReference type="Gene3D" id="2.60.40.3650">
    <property type="match status" value="1"/>
</dbReference>
<dbReference type="Pfam" id="PF05299">
    <property type="entry name" value="Peptidase_M61"/>
    <property type="match status" value="1"/>
</dbReference>
<sequence length="588" mass="67085">MRTILLAFLFLCFTGNAQTNSYNISFENAVHHEAKIEISFPEVKTKTLNIRMSRTSPGRYALHEFVKNVYGFKANNSKGEEITAKRKGPYSWEVSDHDGTVNIEYTLFANRGDGTYSQIDETHAHLNIPATFMYAEEFQHRPVEVNFDIREDLNWKVATQLQQESETTYSAPDLYYFMDSPTEISDFDMKSFNVNGQEIQFALHHKGTEEKFAEYFDQVERIVKQEKAVFGELPEFDYGKYTFLACYMPNVSGDGMEHRNSTILTNKESLAEGGMKGNIGTVAHEFFHAWNVERIRPAELEPFDFAEANMTGSLWFAEGFTSYYTGLMLCRANVKTPKEYIEGLAGTFNYVWNSPALEYFSPIEMSYQAPFVDAATSVDPTNRENTFISYYSYGSVLGLALDLSLRQKDLNLDDFMKMMWMKYGKTEVSYEIEDIEMILKEYAGTAFASEFFNKYIYASEMPDYNELFSSVGIKLERSSDKDLGVSLNESEDGLKISRNTYKSSAAYKAGLTAGDIITSINGTKIESKKQFDEIIGTASGRITIEYNRFGNKKTTETELGKNPAYTISIDEEAPREAIKNREKWLEAK</sequence>
<dbReference type="InterPro" id="IPR027268">
    <property type="entry name" value="Peptidase_M4/M1_CTD_sf"/>
</dbReference>
<dbReference type="PIRSF" id="PIRSF016493">
    <property type="entry name" value="Glycyl_aminpptds"/>
    <property type="match status" value="1"/>
</dbReference>
<proteinExistence type="predicted"/>
<evidence type="ECO:0000313" key="3">
    <source>
        <dbReference type="EMBL" id="GGG28420.1"/>
    </source>
</evidence>
<keyword evidence="4" id="KW-1185">Reference proteome</keyword>
<keyword evidence="1" id="KW-0732">Signal</keyword>
<name>A0ABQ1WH56_9FLAO</name>
<dbReference type="Pfam" id="PF17820">
    <property type="entry name" value="PDZ_6"/>
    <property type="match status" value="1"/>
</dbReference>
<dbReference type="InterPro" id="IPR024191">
    <property type="entry name" value="Peptidase_M61"/>
</dbReference>